<dbReference type="SUPFAM" id="SSF48208">
    <property type="entry name" value="Six-hairpin glycosidases"/>
    <property type="match status" value="1"/>
</dbReference>
<feature type="domain" description="DUF4986" evidence="4">
    <location>
        <begin position="548"/>
        <end position="628"/>
    </location>
</feature>
<sequence>MPSTLKVICFAFILALSSASYAQSNRVQYFKLDQVKLLDSPFKNAQEVDKKYILEMDVDRLLAPYMKDAGIEWTAENYGNWENTGLDGHIGGHYLSALAMMYASTGDIEIKSRLDYMIEQLKLAQNKNANGYIGGIPNGQKIWEEIRTGNIKAGSFSLNDRWVPLYNIHKIYAGLKDAYLIAGIADAKPMLIELSDWFYDLTEEFSEAQFQEILISEHGGLNEVFADVAEITGDPKYLTLAKKMSHNLILDPLTNRQDKLTGMHANTQIPKVIGFQRIAQLSDEAKWNNSATYFWENVTNQRSVSIGGNSVREHFHPKDDFSPMLSSDQGPETCNTYNMMRLSEKLFESSPDRKYIDYYERALYNHILSSQHPTKGGFVYFTPMRPQHYRVYSQPHENFWCCVGSGLENHAKYGQVIYAHKEDELFVNLFIASELSWEEKGIKLTQKTDFPFSESTTLQFDHKGKKGFKLKIRYPDWVKGGAMEVKVNGKSFPISLSKDGYVEIDRKWKSKDQVSVTLPMSTQVEYLADGSPWASFVHGPIVLAAETGKEDLKGIFADNSRMGHVASGKMVPIFQTGILKQTEEKILPAKSNDNFNFYLAENQFYNQNESVSLVPFFNIHESRYQVYWPVLKADEVDDFRKQWSGKDELMLKLESITIDQVAPGEQQPESEHNFKAVSSQSGQDNGLFWRSTTTAFQYDLKNPALEAKTLRISYLPIKNGNPFKILINGEVLAEEHFDSEESKKIVDREYDISLFQSEEIEVKFVSIDGRETEKIHFVRLLKADQKK</sequence>
<feature type="domain" description="Non-reducing end beta-L-arabinofuranosidase-like GH127 catalytic" evidence="3">
    <location>
        <begin position="34"/>
        <end position="414"/>
    </location>
</feature>
<evidence type="ECO:0000259" key="6">
    <source>
        <dbReference type="Pfam" id="PF20736"/>
    </source>
</evidence>
<dbReference type="Proteomes" id="UP000635885">
    <property type="component" value="Unassembled WGS sequence"/>
</dbReference>
<evidence type="ECO:0000259" key="5">
    <source>
        <dbReference type="Pfam" id="PF20620"/>
    </source>
</evidence>
<organism evidence="7 8">
    <name type="scientific">Belliella aquatica</name>
    <dbReference type="NCBI Taxonomy" id="1323734"/>
    <lineage>
        <taxon>Bacteria</taxon>
        <taxon>Pseudomonadati</taxon>
        <taxon>Bacteroidota</taxon>
        <taxon>Cytophagia</taxon>
        <taxon>Cytophagales</taxon>
        <taxon>Cyclobacteriaceae</taxon>
        <taxon>Belliella</taxon>
    </lineage>
</organism>
<dbReference type="InterPro" id="IPR046544">
    <property type="entry name" value="GH146_SB_dom"/>
</dbReference>
<evidence type="ECO:0000313" key="8">
    <source>
        <dbReference type="Proteomes" id="UP000635885"/>
    </source>
</evidence>
<gene>
    <name evidence="7" type="ORF">GCM10010993_23910</name>
</gene>
<evidence type="ECO:0000313" key="7">
    <source>
        <dbReference type="EMBL" id="GGC44636.1"/>
    </source>
</evidence>
<evidence type="ECO:0000256" key="2">
    <source>
        <dbReference type="SAM" id="SignalP"/>
    </source>
</evidence>
<dbReference type="EMBL" id="BMFD01000008">
    <property type="protein sequence ID" value="GGC44636.1"/>
    <property type="molecule type" value="Genomic_DNA"/>
</dbReference>
<evidence type="ECO:0000256" key="1">
    <source>
        <dbReference type="SAM" id="MobiDB-lite"/>
    </source>
</evidence>
<keyword evidence="8" id="KW-1185">Reference proteome</keyword>
<keyword evidence="2" id="KW-0732">Signal</keyword>
<feature type="chain" id="PRO_5045283268" evidence="2">
    <location>
        <begin position="23"/>
        <end position="787"/>
    </location>
</feature>
<dbReference type="Pfam" id="PF20620">
    <property type="entry name" value="DUF6805"/>
    <property type="match status" value="1"/>
</dbReference>
<name>A0ABQ1MUM3_9BACT</name>
<reference evidence="8" key="1">
    <citation type="journal article" date="2019" name="Int. J. Syst. Evol. Microbiol.">
        <title>The Global Catalogue of Microorganisms (GCM) 10K type strain sequencing project: providing services to taxonomists for standard genome sequencing and annotation.</title>
        <authorList>
            <consortium name="The Broad Institute Genomics Platform"/>
            <consortium name="The Broad Institute Genome Sequencing Center for Infectious Disease"/>
            <person name="Wu L."/>
            <person name="Ma J."/>
        </authorList>
    </citation>
    <scope>NUCLEOTIDE SEQUENCE [LARGE SCALE GENOMIC DNA]</scope>
    <source>
        <strain evidence="8">CGMCC 1.12479</strain>
    </source>
</reference>
<accession>A0ABQ1MUM3</accession>
<dbReference type="Pfam" id="PF16375">
    <property type="entry name" value="DUF4986"/>
    <property type="match status" value="1"/>
</dbReference>
<dbReference type="GO" id="GO:0016787">
    <property type="term" value="F:hydrolase activity"/>
    <property type="evidence" value="ECO:0007669"/>
    <property type="project" value="UniProtKB-KW"/>
</dbReference>
<evidence type="ECO:0000259" key="4">
    <source>
        <dbReference type="Pfam" id="PF16375"/>
    </source>
</evidence>
<keyword evidence="7" id="KW-0378">Hydrolase</keyword>
<dbReference type="PANTHER" id="PTHR31151">
    <property type="entry name" value="PROLINE-TRNA LIGASE (DUF1680)"/>
    <property type="match status" value="1"/>
</dbReference>
<dbReference type="InterPro" id="IPR008928">
    <property type="entry name" value="6-hairpin_glycosidase_sf"/>
</dbReference>
<evidence type="ECO:0000259" key="3">
    <source>
        <dbReference type="Pfam" id="PF07944"/>
    </source>
</evidence>
<dbReference type="InterPro" id="IPR032275">
    <property type="entry name" value="DUF4986"/>
</dbReference>
<feature type="domain" description="Glycoside hydrolase GH146 substrate-binding" evidence="5">
    <location>
        <begin position="652"/>
        <end position="781"/>
    </location>
</feature>
<proteinExistence type="predicted"/>
<feature type="signal peptide" evidence="2">
    <location>
        <begin position="1"/>
        <end position="22"/>
    </location>
</feature>
<dbReference type="Pfam" id="PF20736">
    <property type="entry name" value="Glyco_hydro127M"/>
    <property type="match status" value="1"/>
</dbReference>
<protein>
    <submittedName>
        <fullName evidence="7">Glycosyl hydrolase</fullName>
    </submittedName>
</protein>
<dbReference type="PANTHER" id="PTHR31151:SF0">
    <property type="entry name" value="PROLINE-TRNA LIGASE (DUF1680)"/>
    <property type="match status" value="1"/>
</dbReference>
<dbReference type="RefSeq" id="WP_188443226.1">
    <property type="nucleotide sequence ID" value="NZ_BMFD01000008.1"/>
</dbReference>
<feature type="region of interest" description="Disordered" evidence="1">
    <location>
        <begin position="662"/>
        <end position="682"/>
    </location>
</feature>
<feature type="domain" description="Non-reducing end beta-L-arabinofuranosidase-like GH127 middle" evidence="6">
    <location>
        <begin position="425"/>
        <end position="520"/>
    </location>
</feature>
<dbReference type="InterPro" id="IPR012878">
    <property type="entry name" value="Beta-AFase-like_GH127_cat"/>
</dbReference>
<dbReference type="InterPro" id="IPR049046">
    <property type="entry name" value="Beta-AFase-like_GH127_middle"/>
</dbReference>
<comment type="caution">
    <text evidence="7">The sequence shown here is derived from an EMBL/GenBank/DDBJ whole genome shotgun (WGS) entry which is preliminary data.</text>
</comment>
<dbReference type="Pfam" id="PF07944">
    <property type="entry name" value="Beta-AFase-like_GH127_cat"/>
    <property type="match status" value="1"/>
</dbReference>